<dbReference type="GO" id="GO:0005634">
    <property type="term" value="C:nucleus"/>
    <property type="evidence" value="ECO:0007669"/>
    <property type="project" value="TreeGrafter"/>
</dbReference>
<keyword evidence="5" id="KW-1133">Transmembrane helix</keyword>
<protein>
    <submittedName>
        <fullName evidence="6">Uncharacterized protein</fullName>
    </submittedName>
</protein>
<evidence type="ECO:0000313" key="6">
    <source>
        <dbReference type="EMBL" id="KAF2264918.1"/>
    </source>
</evidence>
<dbReference type="Proteomes" id="UP000800093">
    <property type="component" value="Unassembled WGS sequence"/>
</dbReference>
<feature type="region of interest" description="Disordered" evidence="4">
    <location>
        <begin position="522"/>
        <end position="546"/>
    </location>
</feature>
<dbReference type="AlphaFoldDB" id="A0A9P4KC18"/>
<keyword evidence="2 3" id="KW-0040">ANK repeat</keyword>
<keyword evidence="5" id="KW-0472">Membrane</keyword>
<feature type="transmembrane region" description="Helical" evidence="5">
    <location>
        <begin position="249"/>
        <end position="268"/>
    </location>
</feature>
<evidence type="ECO:0000256" key="5">
    <source>
        <dbReference type="SAM" id="Phobius"/>
    </source>
</evidence>
<name>A0A9P4KC18_9PLEO</name>
<evidence type="ECO:0000256" key="1">
    <source>
        <dbReference type="ARBA" id="ARBA00022737"/>
    </source>
</evidence>
<organism evidence="6 7">
    <name type="scientific">Lojkania enalia</name>
    <dbReference type="NCBI Taxonomy" id="147567"/>
    <lineage>
        <taxon>Eukaryota</taxon>
        <taxon>Fungi</taxon>
        <taxon>Dikarya</taxon>
        <taxon>Ascomycota</taxon>
        <taxon>Pezizomycotina</taxon>
        <taxon>Dothideomycetes</taxon>
        <taxon>Pleosporomycetidae</taxon>
        <taxon>Pleosporales</taxon>
        <taxon>Pleosporales incertae sedis</taxon>
        <taxon>Lojkania</taxon>
    </lineage>
</organism>
<dbReference type="SMART" id="SM00248">
    <property type="entry name" value="ANK"/>
    <property type="match status" value="2"/>
</dbReference>
<accession>A0A9P4KC18</accession>
<dbReference type="GO" id="GO:0010468">
    <property type="term" value="P:regulation of gene expression"/>
    <property type="evidence" value="ECO:0007669"/>
    <property type="project" value="TreeGrafter"/>
</dbReference>
<evidence type="ECO:0000256" key="4">
    <source>
        <dbReference type="SAM" id="MobiDB-lite"/>
    </source>
</evidence>
<dbReference type="Pfam" id="PF12796">
    <property type="entry name" value="Ank_2"/>
    <property type="match status" value="1"/>
</dbReference>
<keyword evidence="5" id="KW-0812">Transmembrane</keyword>
<feature type="transmembrane region" description="Helical" evidence="5">
    <location>
        <begin position="135"/>
        <end position="158"/>
    </location>
</feature>
<dbReference type="Gene3D" id="1.25.40.20">
    <property type="entry name" value="Ankyrin repeat-containing domain"/>
    <property type="match status" value="1"/>
</dbReference>
<dbReference type="PROSITE" id="PS50088">
    <property type="entry name" value="ANK_REPEAT"/>
    <property type="match status" value="2"/>
</dbReference>
<sequence>MASKCNSWSWVPQRIILSQPTLRERIMGRLTEHHHDEEKAQLDFTQVIPDCKETQKNYYRLDEIHEGSYVTVVRNTAADTPNLTLNIRNQVGRADLYVVAVCGIILQLGSLLYFWFATYYPSLRFPKDGDRVAQYAFPCAAAGTLLLVTGILICSHTVEDSTLEKSYRPMPGKQARVVWIQRSSTVNEQEFQSFAVFPSESQALIKTSHRTQRYPANKLVYGKRRRQKALNHLTDLVLNVLVANSMKEIMVVIGVLISLCGYIVQFVGFRGLHWSASVVQLGVIAVMAVLRVWVRRNLAIIPRSQPLLSDHEMDWLALTLGGDYTKAPWLDTSKASGDKSSTLWAQSGSCIWEIQGVEYAENLKKLEQHKLSGPREAETSAPTVEERQNINGHQTLYLSQNNQISESWSNPHICMRVRRDIGRLADWHGPASAEAISLARAIEFTMDALLPSLTGTFTWSINTSSGPIHFQIKREPTGTWKSLSDELEAALSLWLYALYDKEQGYQAKNKYEKELPIAFERTDQQREEKLNQKTRPHEHEKSDDDSWLRAKGMHAKRSVRLLGPYTQRLCQDLRWWMPDAGVNIFEVRQQESADSDIYEVEPHRIVGIVPKIGSNITQSTGGPYARLYRAQKSSNSLDISYLSDPVTQEGTLAIESHSHLKGILAQHLFSAFMWAVAKKLTRPVPGGAQIHSTKASSLEGFSGLPLCSLRNTRITQMAHSIESTGLGELEMIYACIIAPLSMENKLPRTDSIVAWTRQAASPYEQGGDWEAAIYAYLSLFKVSEAFPKYDPIFIRATALLMENLRAIATTANIKKLQHVEDYQKSYQEDEIIKALKPYDDILGNIMGLYERQGRSWNCDIIVTVKPLREKNDMLKFTELHNKLFTSPRSFTRQRSDVGKEDILGWRPLHYAVARGSDMSIRKFLSMKTDINARDIRGQTPLHYAYRHDDVIARTLLGAGAEVEAQDFDGLAPLHCAAIHGNITQDLHHCFGLRFTDRHRQSNSYGKTLTQNCATDTARPPFI</sequence>
<dbReference type="SUPFAM" id="SSF48403">
    <property type="entry name" value="Ankyrin repeat"/>
    <property type="match status" value="1"/>
</dbReference>
<evidence type="ECO:0000256" key="3">
    <source>
        <dbReference type="PROSITE-ProRule" id="PRU00023"/>
    </source>
</evidence>
<comment type="caution">
    <text evidence="6">The sequence shown here is derived from an EMBL/GenBank/DDBJ whole genome shotgun (WGS) entry which is preliminary data.</text>
</comment>
<evidence type="ECO:0000313" key="7">
    <source>
        <dbReference type="Proteomes" id="UP000800093"/>
    </source>
</evidence>
<keyword evidence="7" id="KW-1185">Reference proteome</keyword>
<dbReference type="OrthoDB" id="194358at2759"/>
<dbReference type="InterPro" id="IPR036770">
    <property type="entry name" value="Ankyrin_rpt-contain_sf"/>
</dbReference>
<dbReference type="PROSITE" id="PS50297">
    <property type="entry name" value="ANK_REP_REGION"/>
    <property type="match status" value="2"/>
</dbReference>
<dbReference type="InterPro" id="IPR002110">
    <property type="entry name" value="Ankyrin_rpt"/>
</dbReference>
<dbReference type="PANTHER" id="PTHR24124:SF14">
    <property type="entry name" value="CHROMOSOME UNDETERMINED SCAFFOLD_25, WHOLE GENOME SHOTGUN SEQUENCE"/>
    <property type="match status" value="1"/>
</dbReference>
<keyword evidence="1" id="KW-0677">Repeat</keyword>
<dbReference type="PANTHER" id="PTHR24124">
    <property type="entry name" value="ANKYRIN REPEAT FAMILY A"/>
    <property type="match status" value="1"/>
</dbReference>
<gene>
    <name evidence="6" type="ORF">CC78DRAFT_215157</name>
</gene>
<reference evidence="7" key="1">
    <citation type="journal article" date="2020" name="Stud. Mycol.">
        <title>101 Dothideomycetes genomes: A test case for predicting lifestyles and emergence of pathogens.</title>
        <authorList>
            <person name="Haridas S."/>
            <person name="Albert R."/>
            <person name="Binder M."/>
            <person name="Bloem J."/>
            <person name="LaButti K."/>
            <person name="Salamov A."/>
            <person name="Andreopoulos B."/>
            <person name="Baker S."/>
            <person name="Barry K."/>
            <person name="Bills G."/>
            <person name="Bluhm B."/>
            <person name="Cannon C."/>
            <person name="Castanera R."/>
            <person name="Culley D."/>
            <person name="Daum C."/>
            <person name="Ezra D."/>
            <person name="Gonzalez J."/>
            <person name="Henrissat B."/>
            <person name="Kuo A."/>
            <person name="Liang C."/>
            <person name="Lipzen A."/>
            <person name="Lutzoni F."/>
            <person name="Magnuson J."/>
            <person name="Mondo S."/>
            <person name="Nolan M."/>
            <person name="Ohm R."/>
            <person name="Pangilinan J."/>
            <person name="Park H.-J."/>
            <person name="Ramirez L."/>
            <person name="Alfaro M."/>
            <person name="Sun H."/>
            <person name="Tritt A."/>
            <person name="Yoshinaga Y."/>
            <person name="Zwiers L.-H."/>
            <person name="Turgeon B."/>
            <person name="Goodwin S."/>
            <person name="Spatafora J."/>
            <person name="Crous P."/>
            <person name="Grigoriev I."/>
        </authorList>
    </citation>
    <scope>NUCLEOTIDE SEQUENCE [LARGE SCALE GENOMIC DNA]</scope>
    <source>
        <strain evidence="7">CBS 304.66</strain>
    </source>
</reference>
<feature type="repeat" description="ANK" evidence="3">
    <location>
        <begin position="903"/>
        <end position="935"/>
    </location>
</feature>
<evidence type="ECO:0000256" key="2">
    <source>
        <dbReference type="ARBA" id="ARBA00023043"/>
    </source>
</evidence>
<feature type="transmembrane region" description="Helical" evidence="5">
    <location>
        <begin position="96"/>
        <end position="115"/>
    </location>
</feature>
<proteinExistence type="predicted"/>
<dbReference type="EMBL" id="ML986612">
    <property type="protein sequence ID" value="KAF2264918.1"/>
    <property type="molecule type" value="Genomic_DNA"/>
</dbReference>
<feature type="repeat" description="ANK" evidence="3">
    <location>
        <begin position="936"/>
        <end position="967"/>
    </location>
</feature>